<evidence type="ECO:0000256" key="1">
    <source>
        <dbReference type="ARBA" id="ARBA00004651"/>
    </source>
</evidence>
<comment type="caution">
    <text evidence="15">The sequence shown here is derived from an EMBL/GenBank/DDBJ whole genome shotgun (WGS) entry which is preliminary data.</text>
</comment>
<dbReference type="RefSeq" id="WP_154461684.1">
    <property type="nucleotide sequence ID" value="NZ_VUMM01000039.1"/>
</dbReference>
<evidence type="ECO:0000256" key="9">
    <source>
        <dbReference type="ARBA" id="ARBA00023136"/>
    </source>
</evidence>
<dbReference type="GO" id="GO:0032049">
    <property type="term" value="P:cardiolipin biosynthetic process"/>
    <property type="evidence" value="ECO:0007669"/>
    <property type="project" value="UniProtKB-UniRule"/>
</dbReference>
<keyword evidence="5 13" id="KW-0812">Transmembrane</keyword>
<dbReference type="EMBL" id="VUMM01000039">
    <property type="protein sequence ID" value="MSS02463.1"/>
    <property type="molecule type" value="Genomic_DNA"/>
</dbReference>
<evidence type="ECO:0000256" key="12">
    <source>
        <dbReference type="NCBIfam" id="TIGR04265"/>
    </source>
</evidence>
<dbReference type="Pfam" id="PF13396">
    <property type="entry name" value="PLDc_N"/>
    <property type="match status" value="1"/>
</dbReference>
<evidence type="ECO:0000256" key="2">
    <source>
        <dbReference type="ARBA" id="ARBA00022475"/>
    </source>
</evidence>
<dbReference type="Gene3D" id="3.30.870.10">
    <property type="entry name" value="Endonuclease Chain A"/>
    <property type="match status" value="2"/>
</dbReference>
<keyword evidence="2" id="KW-1003">Cell membrane</keyword>
<evidence type="ECO:0000256" key="3">
    <source>
        <dbReference type="ARBA" id="ARBA00022516"/>
    </source>
</evidence>
<organism evidence="15 16">
    <name type="scientific">Floccifex porci</name>
    <dbReference type="NCBI Taxonomy" id="2606629"/>
    <lineage>
        <taxon>Bacteria</taxon>
        <taxon>Bacillati</taxon>
        <taxon>Bacillota</taxon>
        <taxon>Erysipelotrichia</taxon>
        <taxon>Erysipelotrichales</taxon>
        <taxon>Erysipelotrichaceae</taxon>
        <taxon>Floccifex</taxon>
    </lineage>
</organism>
<evidence type="ECO:0000256" key="11">
    <source>
        <dbReference type="ARBA" id="ARBA00023264"/>
    </source>
</evidence>
<evidence type="ECO:0000313" key="15">
    <source>
        <dbReference type="EMBL" id="MSS02463.1"/>
    </source>
</evidence>
<protein>
    <recommendedName>
        <fullName evidence="12">Cardiolipin synthase</fullName>
        <ecNumber evidence="12">2.7.8.-</ecNumber>
    </recommendedName>
</protein>
<evidence type="ECO:0000256" key="13">
    <source>
        <dbReference type="SAM" id="Phobius"/>
    </source>
</evidence>
<keyword evidence="3" id="KW-0444">Lipid biosynthesis</keyword>
<evidence type="ECO:0000256" key="7">
    <source>
        <dbReference type="ARBA" id="ARBA00022989"/>
    </source>
</evidence>
<accession>A0A7X2T4V3</accession>
<feature type="domain" description="PLD phosphodiesterase" evidence="14">
    <location>
        <begin position="421"/>
        <end position="448"/>
    </location>
</feature>
<evidence type="ECO:0000256" key="6">
    <source>
        <dbReference type="ARBA" id="ARBA00022737"/>
    </source>
</evidence>
<evidence type="ECO:0000259" key="14">
    <source>
        <dbReference type="PROSITE" id="PS50035"/>
    </source>
</evidence>
<comment type="subcellular location">
    <subcellularLocation>
        <location evidence="1">Cell membrane</location>
        <topology evidence="1">Multi-pass membrane protein</topology>
    </subcellularLocation>
</comment>
<dbReference type="NCBIfam" id="TIGR04265">
    <property type="entry name" value="bac_cardiolipin"/>
    <property type="match status" value="1"/>
</dbReference>
<dbReference type="PANTHER" id="PTHR21248:SF22">
    <property type="entry name" value="PHOSPHOLIPASE D"/>
    <property type="match status" value="1"/>
</dbReference>
<dbReference type="PANTHER" id="PTHR21248">
    <property type="entry name" value="CARDIOLIPIN SYNTHASE"/>
    <property type="match status" value="1"/>
</dbReference>
<dbReference type="Pfam" id="PF13091">
    <property type="entry name" value="PLDc_2"/>
    <property type="match status" value="2"/>
</dbReference>
<keyword evidence="16" id="KW-1185">Reference proteome</keyword>
<dbReference type="PROSITE" id="PS50035">
    <property type="entry name" value="PLD"/>
    <property type="match status" value="2"/>
</dbReference>
<dbReference type="EC" id="2.7.8.-" evidence="12"/>
<keyword evidence="11" id="KW-1208">Phospholipid metabolism</keyword>
<name>A0A7X2T4V3_9FIRM</name>
<feature type="transmembrane region" description="Helical" evidence="13">
    <location>
        <begin position="65"/>
        <end position="85"/>
    </location>
</feature>
<dbReference type="CDD" id="cd09160">
    <property type="entry name" value="PLDc_SMU_988_like_2"/>
    <property type="match status" value="1"/>
</dbReference>
<feature type="domain" description="PLD phosphodiesterase" evidence="14">
    <location>
        <begin position="242"/>
        <end position="269"/>
    </location>
</feature>
<keyword evidence="10" id="KW-0594">Phospholipid biosynthesis</keyword>
<gene>
    <name evidence="15" type="primary">cls</name>
    <name evidence="15" type="ORF">FYJ50_10320</name>
</gene>
<evidence type="ECO:0000256" key="10">
    <source>
        <dbReference type="ARBA" id="ARBA00023209"/>
    </source>
</evidence>
<sequence>MNLRKLVKSKIFYVGLAIIIQCIVIFITVYYFTSKYFFINCVLSIISVCTCIHVINRNSDSSSKLLWVFTIMFLPFFGCILYLLFGDKKIPKELMVQDRQAVEDYKKYISQNKQYLDDSYGDLILQRMSLMAWNNGYFPVYQNCDTTYFPKGEDQYNAMIHELIKAKKFIFIEFFIINKSVMWDTILQILLDKVQEGVDVRLIYDDFGSLEFFEMDYCEWLNNKGIKTHVFNKIRPEIAIQMNNRDHRKIIVIDGKVGFTGGCNISDEYINTKKRFGYWKDMGLMVKGPCVETLTVSFLQIWNYQESHKTNYNDFIVSKDTFHYFGNGYVLPFFDSPTDDKYVGKNMHLNMLNHAYKYFWITTPYLILDSEMISALDLAVDNGVDVRIVIPGIPDKRMVYDVTKANVDELIRKGVKVYEYTPGFIHGKVCLTDDRNALVGTVNMDFRSYYLHYECGIWMRDTDCISDIKKDFLNIFRSSHLVTLEDCENVNSIIRIYRKILRIISPLL</sequence>
<dbReference type="GO" id="GO:0008808">
    <property type="term" value="F:cardiolipin synthase activity"/>
    <property type="evidence" value="ECO:0007669"/>
    <property type="project" value="UniProtKB-UniRule"/>
</dbReference>
<feature type="transmembrane region" description="Helical" evidence="13">
    <location>
        <begin position="12"/>
        <end position="31"/>
    </location>
</feature>
<evidence type="ECO:0000256" key="8">
    <source>
        <dbReference type="ARBA" id="ARBA00023098"/>
    </source>
</evidence>
<evidence type="ECO:0000256" key="4">
    <source>
        <dbReference type="ARBA" id="ARBA00022679"/>
    </source>
</evidence>
<dbReference type="InterPro" id="IPR025202">
    <property type="entry name" value="PLD-like_dom"/>
</dbReference>
<dbReference type="GO" id="GO:0005886">
    <property type="term" value="C:plasma membrane"/>
    <property type="evidence" value="ECO:0007669"/>
    <property type="project" value="UniProtKB-SubCell"/>
</dbReference>
<keyword evidence="7 13" id="KW-1133">Transmembrane helix</keyword>
<evidence type="ECO:0000313" key="16">
    <source>
        <dbReference type="Proteomes" id="UP000470082"/>
    </source>
</evidence>
<dbReference type="InterPro" id="IPR022924">
    <property type="entry name" value="Cardiolipin_synthase"/>
</dbReference>
<dbReference type="SMART" id="SM00155">
    <property type="entry name" value="PLDc"/>
    <property type="match status" value="2"/>
</dbReference>
<dbReference type="InterPro" id="IPR027379">
    <property type="entry name" value="CLS_N"/>
</dbReference>
<feature type="transmembrane region" description="Helical" evidence="13">
    <location>
        <begin position="37"/>
        <end position="56"/>
    </location>
</feature>
<dbReference type="SUPFAM" id="SSF56024">
    <property type="entry name" value="Phospholipase D/nuclease"/>
    <property type="match status" value="2"/>
</dbReference>
<evidence type="ECO:0000256" key="5">
    <source>
        <dbReference type="ARBA" id="ARBA00022692"/>
    </source>
</evidence>
<reference evidence="15 16" key="1">
    <citation type="submission" date="2019-08" db="EMBL/GenBank/DDBJ databases">
        <title>In-depth cultivation of the pig gut microbiome towards novel bacterial diversity and tailored functional studies.</title>
        <authorList>
            <person name="Wylensek D."/>
            <person name="Hitch T.C.A."/>
            <person name="Clavel T."/>
        </authorList>
    </citation>
    <scope>NUCLEOTIDE SEQUENCE [LARGE SCALE GENOMIC DNA]</scope>
    <source>
        <strain evidence="15 16">LKV-178-WT-2G</strain>
    </source>
</reference>
<proteinExistence type="predicted"/>
<keyword evidence="6" id="KW-0677">Repeat</keyword>
<dbReference type="Proteomes" id="UP000470082">
    <property type="component" value="Unassembled WGS sequence"/>
</dbReference>
<dbReference type="InterPro" id="IPR001736">
    <property type="entry name" value="PLipase_D/transphosphatidylase"/>
</dbReference>
<keyword evidence="8" id="KW-0443">Lipid metabolism</keyword>
<keyword evidence="9 13" id="KW-0472">Membrane</keyword>
<dbReference type="AlphaFoldDB" id="A0A7X2T4V3"/>
<keyword evidence="4" id="KW-0808">Transferase</keyword>